<dbReference type="Pfam" id="PF00561">
    <property type="entry name" value="Abhydrolase_1"/>
    <property type="match status" value="1"/>
</dbReference>
<proteinExistence type="predicted"/>
<reference evidence="2" key="1">
    <citation type="submission" date="2018-05" db="EMBL/GenBank/DDBJ databases">
        <authorList>
            <person name="Lanie J.A."/>
            <person name="Ng W.-L."/>
            <person name="Kazmierczak K.M."/>
            <person name="Andrzejewski T.M."/>
            <person name="Davidsen T.M."/>
            <person name="Wayne K.J."/>
            <person name="Tettelin H."/>
            <person name="Glass J.I."/>
            <person name="Rusch D."/>
            <person name="Podicherti R."/>
            <person name="Tsui H.-C.T."/>
            <person name="Winkler M.E."/>
        </authorList>
    </citation>
    <scope>NUCLEOTIDE SEQUENCE</scope>
</reference>
<name>A0A383B9K1_9ZZZZ</name>
<accession>A0A383B9K1</accession>
<evidence type="ECO:0000259" key="1">
    <source>
        <dbReference type="Pfam" id="PF00561"/>
    </source>
</evidence>
<dbReference type="SUPFAM" id="SSF53474">
    <property type="entry name" value="alpha/beta-Hydrolases"/>
    <property type="match status" value="1"/>
</dbReference>
<feature type="non-terminal residue" evidence="2">
    <location>
        <position position="100"/>
    </location>
</feature>
<organism evidence="2">
    <name type="scientific">marine metagenome</name>
    <dbReference type="NCBI Taxonomy" id="408172"/>
    <lineage>
        <taxon>unclassified sequences</taxon>
        <taxon>metagenomes</taxon>
        <taxon>ecological metagenomes</taxon>
    </lineage>
</organism>
<dbReference type="InterPro" id="IPR000073">
    <property type="entry name" value="AB_hydrolase_1"/>
</dbReference>
<feature type="domain" description="AB hydrolase-1" evidence="1">
    <location>
        <begin position="27"/>
        <end position="99"/>
    </location>
</feature>
<dbReference type="EMBL" id="UINC01198238">
    <property type="protein sequence ID" value="SVE16108.1"/>
    <property type="molecule type" value="Genomic_DNA"/>
</dbReference>
<evidence type="ECO:0000313" key="2">
    <source>
        <dbReference type="EMBL" id="SVE16108.1"/>
    </source>
</evidence>
<protein>
    <recommendedName>
        <fullName evidence="1">AB hydrolase-1 domain-containing protein</fullName>
    </recommendedName>
</protein>
<dbReference type="InterPro" id="IPR029058">
    <property type="entry name" value="AB_hydrolase_fold"/>
</dbReference>
<dbReference type="Gene3D" id="3.40.50.1820">
    <property type="entry name" value="alpha/beta hydrolase"/>
    <property type="match status" value="1"/>
</dbReference>
<dbReference type="AlphaFoldDB" id="A0A383B9K1"/>
<sequence length="100" mass="11610">MTYLRKEFDNNKTYFESNFQVAKIPTIFIHGVGLDNSMWISQKTFFSNQSVIFYDILNHGKSQKGFSELNFQKFSKQLDNLLNYLNVKNINLVGFSIGAL</sequence>
<gene>
    <name evidence="2" type="ORF">METZ01_LOCUS468962</name>
</gene>